<dbReference type="PROSITE" id="PS51257">
    <property type="entry name" value="PROKAR_LIPOPROTEIN"/>
    <property type="match status" value="1"/>
</dbReference>
<accession>A0ABW0P617</accession>
<keyword evidence="3" id="KW-1185">Reference proteome</keyword>
<protein>
    <recommendedName>
        <fullName evidence="4">Lipoprotein</fullName>
    </recommendedName>
</protein>
<reference evidence="3" key="1">
    <citation type="journal article" date="2019" name="Int. J. Syst. Evol. Microbiol.">
        <title>The Global Catalogue of Microorganisms (GCM) 10K type strain sequencing project: providing services to taxonomists for standard genome sequencing and annotation.</title>
        <authorList>
            <consortium name="The Broad Institute Genomics Platform"/>
            <consortium name="The Broad Institute Genome Sequencing Center for Infectious Disease"/>
            <person name="Wu L."/>
            <person name="Ma J."/>
        </authorList>
    </citation>
    <scope>NUCLEOTIDE SEQUENCE [LARGE SCALE GENOMIC DNA]</scope>
    <source>
        <strain evidence="3">CCUG 43117</strain>
    </source>
</reference>
<comment type="caution">
    <text evidence="2">The sequence shown here is derived from an EMBL/GenBank/DDBJ whole genome shotgun (WGS) entry which is preliminary data.</text>
</comment>
<name>A0ABW0P617_9HYPH</name>
<evidence type="ECO:0008006" key="4">
    <source>
        <dbReference type="Google" id="ProtNLM"/>
    </source>
</evidence>
<dbReference type="RefSeq" id="WP_377817168.1">
    <property type="nucleotide sequence ID" value="NZ_JBHSLU010000037.1"/>
</dbReference>
<evidence type="ECO:0000313" key="2">
    <source>
        <dbReference type="EMBL" id="MFC5506199.1"/>
    </source>
</evidence>
<dbReference type="Proteomes" id="UP001596060">
    <property type="component" value="Unassembled WGS sequence"/>
</dbReference>
<feature type="region of interest" description="Disordered" evidence="1">
    <location>
        <begin position="57"/>
        <end position="76"/>
    </location>
</feature>
<sequence length="96" mass="10663">MKRPYLALVAIILSGCGAKYDGTAIPVLQPVPNAPGRYFDQGVSAWHYVHVPGEPEVVSQPLRPPTTRPQSRNAACPADISREVCRDWIRNGRRNR</sequence>
<dbReference type="EMBL" id="JBHSLU010000037">
    <property type="protein sequence ID" value="MFC5506199.1"/>
    <property type="molecule type" value="Genomic_DNA"/>
</dbReference>
<proteinExistence type="predicted"/>
<evidence type="ECO:0000313" key="3">
    <source>
        <dbReference type="Proteomes" id="UP001596060"/>
    </source>
</evidence>
<organism evidence="2 3">
    <name type="scientific">Bosea massiliensis</name>
    <dbReference type="NCBI Taxonomy" id="151419"/>
    <lineage>
        <taxon>Bacteria</taxon>
        <taxon>Pseudomonadati</taxon>
        <taxon>Pseudomonadota</taxon>
        <taxon>Alphaproteobacteria</taxon>
        <taxon>Hyphomicrobiales</taxon>
        <taxon>Boseaceae</taxon>
        <taxon>Bosea</taxon>
    </lineage>
</organism>
<evidence type="ECO:0000256" key="1">
    <source>
        <dbReference type="SAM" id="MobiDB-lite"/>
    </source>
</evidence>
<gene>
    <name evidence="2" type="ORF">ACFPN9_13125</name>
</gene>